<dbReference type="OrthoDB" id="7446186at2759"/>
<gene>
    <name evidence="2" type="ORF">CUNI_LOCUS15037</name>
</gene>
<dbReference type="Proteomes" id="UP000678393">
    <property type="component" value="Unassembled WGS sequence"/>
</dbReference>
<keyword evidence="1" id="KW-0040">ANK repeat</keyword>
<dbReference type="PANTHER" id="PTHR12349">
    <property type="entry name" value="ANKYRIN REPEAT AND LEM DOMAIN-CONTAINING PROTEIN 2"/>
    <property type="match status" value="1"/>
</dbReference>
<proteinExistence type="predicted"/>
<feature type="repeat" description="ANK" evidence="1">
    <location>
        <begin position="238"/>
        <end position="270"/>
    </location>
</feature>
<evidence type="ECO:0008006" key="4">
    <source>
        <dbReference type="Google" id="ProtNLM"/>
    </source>
</evidence>
<dbReference type="AlphaFoldDB" id="A0A8S3ZJI6"/>
<dbReference type="GO" id="GO:0005783">
    <property type="term" value="C:endoplasmic reticulum"/>
    <property type="evidence" value="ECO:0007669"/>
    <property type="project" value="TreeGrafter"/>
</dbReference>
<evidence type="ECO:0000256" key="1">
    <source>
        <dbReference type="PROSITE-ProRule" id="PRU00023"/>
    </source>
</evidence>
<dbReference type="SUPFAM" id="SSF48403">
    <property type="entry name" value="Ankyrin repeat"/>
    <property type="match status" value="1"/>
</dbReference>
<feature type="non-terminal residue" evidence="2">
    <location>
        <position position="1"/>
    </location>
</feature>
<dbReference type="SMART" id="SM00248">
    <property type="entry name" value="ANK"/>
    <property type="match status" value="2"/>
</dbReference>
<protein>
    <recommendedName>
        <fullName evidence="4">ANK_REP_REGION domain-containing protein</fullName>
    </recommendedName>
</protein>
<dbReference type="PROSITE" id="PS50088">
    <property type="entry name" value="ANK_REPEAT"/>
    <property type="match status" value="1"/>
</dbReference>
<organism evidence="2 3">
    <name type="scientific">Candidula unifasciata</name>
    <dbReference type="NCBI Taxonomy" id="100452"/>
    <lineage>
        <taxon>Eukaryota</taxon>
        <taxon>Metazoa</taxon>
        <taxon>Spiralia</taxon>
        <taxon>Lophotrochozoa</taxon>
        <taxon>Mollusca</taxon>
        <taxon>Gastropoda</taxon>
        <taxon>Heterobranchia</taxon>
        <taxon>Euthyneura</taxon>
        <taxon>Panpulmonata</taxon>
        <taxon>Eupulmonata</taxon>
        <taxon>Stylommatophora</taxon>
        <taxon>Helicina</taxon>
        <taxon>Helicoidea</taxon>
        <taxon>Geomitridae</taxon>
        <taxon>Candidula</taxon>
    </lineage>
</organism>
<dbReference type="InterPro" id="IPR002110">
    <property type="entry name" value="Ankyrin_rpt"/>
</dbReference>
<dbReference type="Pfam" id="PF00023">
    <property type="entry name" value="Ank"/>
    <property type="match status" value="1"/>
</dbReference>
<dbReference type="Gene3D" id="1.25.40.20">
    <property type="entry name" value="Ankyrin repeat-containing domain"/>
    <property type="match status" value="1"/>
</dbReference>
<dbReference type="GO" id="GO:0051721">
    <property type="term" value="F:protein phosphatase 2A binding"/>
    <property type="evidence" value="ECO:0007669"/>
    <property type="project" value="TreeGrafter"/>
</dbReference>
<sequence length="278" mass="31031">SASSSTDNAAAREATSDVRVQCNNNAEICATLTEARDSLLSCLSNANRTHYVVCIPNLSNAITILTEFKDVLKLMKEHKSQSPRMFSFPTLAEAEAFAHKHTANEVCQGTSGNSSYPQEKAEVEVSEGKQFPSLTTPQLNEFRIYLEKGNISAAKQCILTNPRYLVQSIDMPTIVKEGARYNALHASVIANQLESCRLVMETVSDVEYLTRAYNSRKRAERSSKRLTDLFLNTPDKVANKTPLHFASERGYLDIVAFLVSFKVCIRNFNRHIIETVTQ</sequence>
<dbReference type="PANTHER" id="PTHR12349:SF4">
    <property type="entry name" value="ANKYRIN REPEAT AND LEM DOMAIN-CONTAINING PROTEIN 2"/>
    <property type="match status" value="1"/>
</dbReference>
<dbReference type="EMBL" id="CAJHNH020003513">
    <property type="protein sequence ID" value="CAG5129479.1"/>
    <property type="molecule type" value="Genomic_DNA"/>
</dbReference>
<accession>A0A8S3ZJI6</accession>
<evidence type="ECO:0000313" key="3">
    <source>
        <dbReference type="Proteomes" id="UP000678393"/>
    </source>
</evidence>
<reference evidence="2" key="1">
    <citation type="submission" date="2021-04" db="EMBL/GenBank/DDBJ databases">
        <authorList>
            <consortium name="Molecular Ecology Group"/>
        </authorList>
    </citation>
    <scope>NUCLEOTIDE SEQUENCE</scope>
</reference>
<dbReference type="InterPro" id="IPR036770">
    <property type="entry name" value="Ankyrin_rpt-contain_sf"/>
</dbReference>
<comment type="caution">
    <text evidence="2">The sequence shown here is derived from an EMBL/GenBank/DDBJ whole genome shotgun (WGS) entry which is preliminary data.</text>
</comment>
<feature type="non-terminal residue" evidence="2">
    <location>
        <position position="278"/>
    </location>
</feature>
<name>A0A8S3ZJI6_9EUPU</name>
<evidence type="ECO:0000313" key="2">
    <source>
        <dbReference type="EMBL" id="CAG5129479.1"/>
    </source>
</evidence>
<dbReference type="PROSITE" id="PS50297">
    <property type="entry name" value="ANK_REP_REGION"/>
    <property type="match status" value="1"/>
</dbReference>
<keyword evidence="3" id="KW-1185">Reference proteome</keyword>